<sequence length="234" mass="26273">MGDAPQARAKASKVKRHKASNTEATTSNSIAKCVVELEKIDGVSNNSYTRALEKFKDPYWREVFLTMIETLAIVDNIVKKAMGKSDHKVVDVAENDLVGIHSRVEKLEKLLDLGSNKLPNLRSLDLRGSRKLLQTPDFRGLLRLERLDLEGCAFLVQLDMSIELLQKLRFLNLRNCKRLVSIPNSLFGLSSLETLNLAGCSKLAECLDHDSWKTSIELKLLSIQEGFLFSFLAI</sequence>
<evidence type="ECO:0000313" key="3">
    <source>
        <dbReference type="Proteomes" id="UP000634136"/>
    </source>
</evidence>
<proteinExistence type="predicted"/>
<name>A0A834WGU0_9FABA</name>
<dbReference type="Proteomes" id="UP000634136">
    <property type="component" value="Unassembled WGS sequence"/>
</dbReference>
<dbReference type="Pfam" id="PF00560">
    <property type="entry name" value="LRR_1"/>
    <property type="match status" value="1"/>
</dbReference>
<dbReference type="OrthoDB" id="2016095at2759"/>
<protein>
    <submittedName>
        <fullName evidence="2">TMV resistance protein N</fullName>
    </submittedName>
</protein>
<feature type="region of interest" description="Disordered" evidence="1">
    <location>
        <begin position="1"/>
        <end position="25"/>
    </location>
</feature>
<dbReference type="PANTHER" id="PTHR47186">
    <property type="entry name" value="LEUCINE-RICH REPEAT-CONTAINING PROTEIN 57"/>
    <property type="match status" value="1"/>
</dbReference>
<dbReference type="SUPFAM" id="SSF52058">
    <property type="entry name" value="L domain-like"/>
    <property type="match status" value="1"/>
</dbReference>
<dbReference type="InterPro" id="IPR001611">
    <property type="entry name" value="Leu-rich_rpt"/>
</dbReference>
<reference evidence="2" key="1">
    <citation type="submission" date="2020-09" db="EMBL/GenBank/DDBJ databases">
        <title>Genome-Enabled Discovery of Anthraquinone Biosynthesis in Senna tora.</title>
        <authorList>
            <person name="Kang S.-H."/>
            <person name="Pandey R.P."/>
            <person name="Lee C.-M."/>
            <person name="Sim J.-S."/>
            <person name="Jeong J.-T."/>
            <person name="Choi B.-S."/>
            <person name="Jung M."/>
            <person name="Ginzburg D."/>
            <person name="Zhao K."/>
            <person name="Won S.Y."/>
            <person name="Oh T.-J."/>
            <person name="Yu Y."/>
            <person name="Kim N.-H."/>
            <person name="Lee O.R."/>
            <person name="Lee T.-H."/>
            <person name="Bashyal P."/>
            <person name="Kim T.-S."/>
            <person name="Lee W.-H."/>
            <person name="Kawkins C."/>
            <person name="Kim C.-K."/>
            <person name="Kim J.S."/>
            <person name="Ahn B.O."/>
            <person name="Rhee S.Y."/>
            <person name="Sohng J.K."/>
        </authorList>
    </citation>
    <scope>NUCLEOTIDE SEQUENCE</scope>
    <source>
        <tissue evidence="2">Leaf</tissue>
    </source>
</reference>
<feature type="compositionally biased region" description="Basic residues" evidence="1">
    <location>
        <begin position="10"/>
        <end position="19"/>
    </location>
</feature>
<gene>
    <name evidence="2" type="ORF">G2W53_021034</name>
</gene>
<keyword evidence="3" id="KW-1185">Reference proteome</keyword>
<evidence type="ECO:0000313" key="2">
    <source>
        <dbReference type="EMBL" id="KAF7822890.1"/>
    </source>
</evidence>
<dbReference type="AlphaFoldDB" id="A0A834WGU0"/>
<organism evidence="2 3">
    <name type="scientific">Senna tora</name>
    <dbReference type="NCBI Taxonomy" id="362788"/>
    <lineage>
        <taxon>Eukaryota</taxon>
        <taxon>Viridiplantae</taxon>
        <taxon>Streptophyta</taxon>
        <taxon>Embryophyta</taxon>
        <taxon>Tracheophyta</taxon>
        <taxon>Spermatophyta</taxon>
        <taxon>Magnoliopsida</taxon>
        <taxon>eudicotyledons</taxon>
        <taxon>Gunneridae</taxon>
        <taxon>Pentapetalae</taxon>
        <taxon>rosids</taxon>
        <taxon>fabids</taxon>
        <taxon>Fabales</taxon>
        <taxon>Fabaceae</taxon>
        <taxon>Caesalpinioideae</taxon>
        <taxon>Cassia clade</taxon>
        <taxon>Senna</taxon>
    </lineage>
</organism>
<comment type="caution">
    <text evidence="2">The sequence shown here is derived from an EMBL/GenBank/DDBJ whole genome shotgun (WGS) entry which is preliminary data.</text>
</comment>
<dbReference type="Gene3D" id="3.80.10.10">
    <property type="entry name" value="Ribonuclease Inhibitor"/>
    <property type="match status" value="1"/>
</dbReference>
<dbReference type="EMBL" id="JAAIUW010000007">
    <property type="protein sequence ID" value="KAF7822890.1"/>
    <property type="molecule type" value="Genomic_DNA"/>
</dbReference>
<accession>A0A834WGU0</accession>
<dbReference type="PANTHER" id="PTHR47186:SF3">
    <property type="entry name" value="OS09G0267800 PROTEIN"/>
    <property type="match status" value="1"/>
</dbReference>
<dbReference type="InterPro" id="IPR032675">
    <property type="entry name" value="LRR_dom_sf"/>
</dbReference>
<evidence type="ECO:0000256" key="1">
    <source>
        <dbReference type="SAM" id="MobiDB-lite"/>
    </source>
</evidence>